<dbReference type="Proteomes" id="UP001524587">
    <property type="component" value="Unassembled WGS sequence"/>
</dbReference>
<evidence type="ECO:0000256" key="3">
    <source>
        <dbReference type="ARBA" id="ARBA00022801"/>
    </source>
</evidence>
<keyword evidence="7" id="KW-1185">Reference proteome</keyword>
<dbReference type="RefSeq" id="WP_422864895.1">
    <property type="nucleotide sequence ID" value="NZ_JAMSKV010000012.1"/>
</dbReference>
<comment type="cofactor">
    <cofactor evidence="1">
        <name>Zn(2+)</name>
        <dbReference type="ChEBI" id="CHEBI:29105"/>
    </cofactor>
</comment>
<accession>A0ABT1W944</accession>
<dbReference type="Pfam" id="PF02633">
    <property type="entry name" value="Creatininase"/>
    <property type="match status" value="1"/>
</dbReference>
<dbReference type="PANTHER" id="PTHR35005">
    <property type="entry name" value="3-DEHYDRO-SCYLLO-INOSOSE HYDROLASE"/>
    <property type="match status" value="1"/>
</dbReference>
<comment type="similarity">
    <text evidence="5">Belongs to the creatininase superfamily.</text>
</comment>
<name>A0ABT1W944_9PROT</name>
<gene>
    <name evidence="6" type="ORF">NFI95_13270</name>
</gene>
<dbReference type="InterPro" id="IPR024087">
    <property type="entry name" value="Creatininase-like_sf"/>
</dbReference>
<evidence type="ECO:0000256" key="4">
    <source>
        <dbReference type="ARBA" id="ARBA00022833"/>
    </source>
</evidence>
<organism evidence="6 7">
    <name type="scientific">Endosaccharibacter trunci</name>
    <dbReference type="NCBI Taxonomy" id="2812733"/>
    <lineage>
        <taxon>Bacteria</taxon>
        <taxon>Pseudomonadati</taxon>
        <taxon>Pseudomonadota</taxon>
        <taxon>Alphaproteobacteria</taxon>
        <taxon>Acetobacterales</taxon>
        <taxon>Acetobacteraceae</taxon>
        <taxon>Endosaccharibacter</taxon>
    </lineage>
</organism>
<comment type="caution">
    <text evidence="6">The sequence shown here is derived from an EMBL/GenBank/DDBJ whole genome shotgun (WGS) entry which is preliminary data.</text>
</comment>
<dbReference type="PANTHER" id="PTHR35005:SF1">
    <property type="entry name" value="2-AMINO-5-FORMYLAMINO-6-RIBOSYLAMINOPYRIMIDIN-4(3H)-ONE 5'-MONOPHOSPHATE DEFORMYLASE"/>
    <property type="match status" value="1"/>
</dbReference>
<sequence length="275" mass="28488">MDAAKIRLGTLTSAEAEERLRAGAVVLLPLGSLEDQGPHAPMGDYLCAERLSERIASRSIANGIDALVAPVLPFGGRDFFGSRIGGIALEQDTLRAVLRDMLNALLRHGVTRLIVVNGHGGNAQAIHDETQRIWLRDGVLIPCFGLWKIAGALLPSLLGAEHAARSAGHGADPLCSVAMHLFPELMRPDLMPDAAAPTRSVGGLETSAFGTATIAGVSIDLPVELGASAVTAEAKLCSAETGALVASRLVEAGAALVAQRAAAEGAYRSGPDRNV</sequence>
<evidence type="ECO:0000256" key="2">
    <source>
        <dbReference type="ARBA" id="ARBA00022723"/>
    </source>
</evidence>
<evidence type="ECO:0000256" key="5">
    <source>
        <dbReference type="ARBA" id="ARBA00024029"/>
    </source>
</evidence>
<dbReference type="SUPFAM" id="SSF102215">
    <property type="entry name" value="Creatininase"/>
    <property type="match status" value="1"/>
</dbReference>
<dbReference type="InterPro" id="IPR003785">
    <property type="entry name" value="Creatininase/forma_Hydrolase"/>
</dbReference>
<dbReference type="Gene3D" id="3.40.50.10310">
    <property type="entry name" value="Creatininase"/>
    <property type="match status" value="1"/>
</dbReference>
<evidence type="ECO:0000313" key="6">
    <source>
        <dbReference type="EMBL" id="MCQ8279410.1"/>
    </source>
</evidence>
<dbReference type="EMBL" id="JAMSKV010000012">
    <property type="protein sequence ID" value="MCQ8279410.1"/>
    <property type="molecule type" value="Genomic_DNA"/>
</dbReference>
<protein>
    <submittedName>
        <fullName evidence="6">Creatininase family protein</fullName>
    </submittedName>
</protein>
<evidence type="ECO:0000256" key="1">
    <source>
        <dbReference type="ARBA" id="ARBA00001947"/>
    </source>
</evidence>
<reference evidence="6 7" key="1">
    <citation type="submission" date="2022-06" db="EMBL/GenBank/DDBJ databases">
        <title>Endosaccharibacter gen. nov., sp. nov., endophytic bacteria isolated from sugarcane.</title>
        <authorList>
            <person name="Pitiwittayakul N."/>
            <person name="Yukphan P."/>
            <person name="Charoenyingcharoen P."/>
            <person name="Tanasupawat S."/>
        </authorList>
    </citation>
    <scope>NUCLEOTIDE SEQUENCE [LARGE SCALE GENOMIC DNA]</scope>
    <source>
        <strain evidence="6 7">KSS8</strain>
    </source>
</reference>
<keyword evidence="4" id="KW-0862">Zinc</keyword>
<keyword evidence="3" id="KW-0378">Hydrolase</keyword>
<proteinExistence type="inferred from homology"/>
<evidence type="ECO:0000313" key="7">
    <source>
        <dbReference type="Proteomes" id="UP001524587"/>
    </source>
</evidence>
<keyword evidence="2" id="KW-0479">Metal-binding</keyword>